<keyword evidence="1" id="KW-1185">Reference proteome</keyword>
<reference evidence="2" key="2">
    <citation type="submission" date="2015-08" db="UniProtKB">
        <authorList>
            <consortium name="WormBaseParasite"/>
        </authorList>
    </citation>
    <scope>IDENTIFICATION</scope>
</reference>
<evidence type="ECO:0000313" key="2">
    <source>
        <dbReference type="WBParaSite" id="SVE_1761900.1"/>
    </source>
</evidence>
<organism evidence="1 2">
    <name type="scientific">Strongyloides venezuelensis</name>
    <name type="common">Threadworm</name>
    <dbReference type="NCBI Taxonomy" id="75913"/>
    <lineage>
        <taxon>Eukaryota</taxon>
        <taxon>Metazoa</taxon>
        <taxon>Ecdysozoa</taxon>
        <taxon>Nematoda</taxon>
        <taxon>Chromadorea</taxon>
        <taxon>Rhabditida</taxon>
        <taxon>Tylenchina</taxon>
        <taxon>Panagrolaimomorpha</taxon>
        <taxon>Strongyloidoidea</taxon>
        <taxon>Strongyloididae</taxon>
        <taxon>Strongyloides</taxon>
    </lineage>
</organism>
<evidence type="ECO:0000313" key="1">
    <source>
        <dbReference type="Proteomes" id="UP000035680"/>
    </source>
</evidence>
<proteinExistence type="predicted"/>
<dbReference type="AlphaFoldDB" id="A0A0K0FYU2"/>
<sequence>MVPPSKTKEMVPRLSPAISTRSSFIFFISRPLEFIFSKHHISTSPTPSISWQATTRQPLLSILPRNKTTLRIFSWKVKKKTSLVLWILH</sequence>
<protein>
    <submittedName>
        <fullName evidence="2">Ovule protein</fullName>
    </submittedName>
</protein>
<reference evidence="1" key="1">
    <citation type="submission" date="2014-07" db="EMBL/GenBank/DDBJ databases">
        <authorList>
            <person name="Martin A.A"/>
            <person name="De Silva N."/>
        </authorList>
    </citation>
    <scope>NUCLEOTIDE SEQUENCE</scope>
</reference>
<dbReference type="Proteomes" id="UP000035680">
    <property type="component" value="Unassembled WGS sequence"/>
</dbReference>
<accession>A0A0K0FYU2</accession>
<dbReference type="WBParaSite" id="SVE_1761900.1">
    <property type="protein sequence ID" value="SVE_1761900.1"/>
    <property type="gene ID" value="SVE_1761900"/>
</dbReference>
<name>A0A0K0FYU2_STRVS</name>